<feature type="transmembrane region" description="Helical" evidence="10">
    <location>
        <begin position="288"/>
        <end position="310"/>
    </location>
</feature>
<evidence type="ECO:0000313" key="12">
    <source>
        <dbReference type="EMBL" id="GFG31254.1"/>
    </source>
</evidence>
<evidence type="ECO:0000256" key="5">
    <source>
        <dbReference type="ARBA" id="ARBA00022725"/>
    </source>
</evidence>
<comment type="subcellular location">
    <subcellularLocation>
        <location evidence="1 10">Cell membrane</location>
        <topology evidence="1 10">Multi-pass membrane protein</topology>
    </subcellularLocation>
</comment>
<comment type="caution">
    <text evidence="12">The sequence shown here is derived from an EMBL/GenBank/DDBJ whole genome shotgun (WGS) entry which is preliminary data.</text>
</comment>
<dbReference type="GO" id="GO:0004984">
    <property type="term" value="F:olfactory receptor activity"/>
    <property type="evidence" value="ECO:0007669"/>
    <property type="project" value="InterPro"/>
</dbReference>
<keyword evidence="6 10" id="KW-1133">Transmembrane helix</keyword>
<feature type="transmembrane region" description="Helical" evidence="10">
    <location>
        <begin position="184"/>
        <end position="205"/>
    </location>
</feature>
<dbReference type="EMBL" id="BLKM01000292">
    <property type="protein sequence ID" value="GFG31254.1"/>
    <property type="molecule type" value="Genomic_DNA"/>
</dbReference>
<evidence type="ECO:0000256" key="1">
    <source>
        <dbReference type="ARBA" id="ARBA00004651"/>
    </source>
</evidence>
<evidence type="ECO:0000256" key="2">
    <source>
        <dbReference type="ARBA" id="ARBA00022475"/>
    </source>
</evidence>
<keyword evidence="7 10" id="KW-0472">Membrane</keyword>
<keyword evidence="5 10" id="KW-0552">Olfaction</keyword>
<evidence type="ECO:0000256" key="9">
    <source>
        <dbReference type="ARBA" id="ARBA00023224"/>
    </source>
</evidence>
<dbReference type="InParanoid" id="A0A6L2PFM0"/>
<dbReference type="PANTHER" id="PTHR21137:SF35">
    <property type="entry name" value="ODORANT RECEPTOR 19A-RELATED"/>
    <property type="match status" value="1"/>
</dbReference>
<keyword evidence="3 10" id="KW-0716">Sensory transduction</keyword>
<feature type="region of interest" description="Disordered" evidence="11">
    <location>
        <begin position="234"/>
        <end position="259"/>
    </location>
</feature>
<dbReference type="AlphaFoldDB" id="A0A6L2PFM0"/>
<dbReference type="InterPro" id="IPR004117">
    <property type="entry name" value="7tm6_olfct_rcpt"/>
</dbReference>
<dbReference type="Proteomes" id="UP000502823">
    <property type="component" value="Unassembled WGS sequence"/>
</dbReference>
<comment type="similarity">
    <text evidence="10">Belongs to the insect chemoreceptor superfamily. Heteromeric odorant receptor channel (TC 1.A.69) family.</text>
</comment>
<protein>
    <recommendedName>
        <fullName evidence="10">Odorant receptor</fullName>
    </recommendedName>
</protein>
<proteinExistence type="inferred from homology"/>
<keyword evidence="2" id="KW-1003">Cell membrane</keyword>
<dbReference type="PANTHER" id="PTHR21137">
    <property type="entry name" value="ODORANT RECEPTOR"/>
    <property type="match status" value="1"/>
</dbReference>
<gene>
    <name evidence="12" type="ORF">Cfor_06782</name>
</gene>
<evidence type="ECO:0000313" key="13">
    <source>
        <dbReference type="Proteomes" id="UP000502823"/>
    </source>
</evidence>
<evidence type="ECO:0000256" key="4">
    <source>
        <dbReference type="ARBA" id="ARBA00022692"/>
    </source>
</evidence>
<keyword evidence="9 10" id="KW-0807">Transducer</keyword>
<keyword evidence="4 10" id="KW-0812">Transmembrane</keyword>
<evidence type="ECO:0000256" key="3">
    <source>
        <dbReference type="ARBA" id="ARBA00022606"/>
    </source>
</evidence>
<keyword evidence="13" id="KW-1185">Reference proteome</keyword>
<feature type="transmembrane region" description="Helical" evidence="10">
    <location>
        <begin position="47"/>
        <end position="70"/>
    </location>
</feature>
<keyword evidence="8 10" id="KW-0675">Receptor</keyword>
<feature type="transmembrane region" description="Helical" evidence="10">
    <location>
        <begin position="82"/>
        <end position="100"/>
    </location>
</feature>
<dbReference type="OrthoDB" id="7634903at2759"/>
<evidence type="ECO:0000256" key="6">
    <source>
        <dbReference type="ARBA" id="ARBA00022989"/>
    </source>
</evidence>
<feature type="transmembrane region" description="Helical" evidence="10">
    <location>
        <begin position="146"/>
        <end position="164"/>
    </location>
</feature>
<dbReference type="GO" id="GO:0005886">
    <property type="term" value="C:plasma membrane"/>
    <property type="evidence" value="ECO:0007669"/>
    <property type="project" value="UniProtKB-SubCell"/>
</dbReference>
<evidence type="ECO:0000256" key="11">
    <source>
        <dbReference type="SAM" id="MobiDB-lite"/>
    </source>
</evidence>
<accession>A0A6L2PFM0</accession>
<comment type="caution">
    <text evidence="10">Lacks conserved residue(s) required for the propagation of feature annotation.</text>
</comment>
<evidence type="ECO:0000256" key="7">
    <source>
        <dbReference type="ARBA" id="ARBA00023136"/>
    </source>
</evidence>
<name>A0A6L2PFM0_COPFO</name>
<feature type="transmembrane region" description="Helical" evidence="10">
    <location>
        <begin position="322"/>
        <end position="341"/>
    </location>
</feature>
<dbReference type="FunCoup" id="A0A6L2PFM0">
    <property type="interactions" value="52"/>
</dbReference>
<dbReference type="GO" id="GO:0005549">
    <property type="term" value="F:odorant binding"/>
    <property type="evidence" value="ECO:0007669"/>
    <property type="project" value="InterPro"/>
</dbReference>
<dbReference type="Pfam" id="PF02949">
    <property type="entry name" value="7tm_6"/>
    <property type="match status" value="1"/>
</dbReference>
<dbReference type="GO" id="GO:0007165">
    <property type="term" value="P:signal transduction"/>
    <property type="evidence" value="ECO:0007669"/>
    <property type="project" value="UniProtKB-KW"/>
</dbReference>
<evidence type="ECO:0000256" key="10">
    <source>
        <dbReference type="RuleBase" id="RU351113"/>
    </source>
</evidence>
<organism evidence="12 13">
    <name type="scientific">Coptotermes formosanus</name>
    <name type="common">Formosan subterranean termite</name>
    <dbReference type="NCBI Taxonomy" id="36987"/>
    <lineage>
        <taxon>Eukaryota</taxon>
        <taxon>Metazoa</taxon>
        <taxon>Ecdysozoa</taxon>
        <taxon>Arthropoda</taxon>
        <taxon>Hexapoda</taxon>
        <taxon>Insecta</taxon>
        <taxon>Pterygota</taxon>
        <taxon>Neoptera</taxon>
        <taxon>Polyneoptera</taxon>
        <taxon>Dictyoptera</taxon>
        <taxon>Blattodea</taxon>
        <taxon>Blattoidea</taxon>
        <taxon>Termitoidae</taxon>
        <taxon>Rhinotermitidae</taxon>
        <taxon>Coptotermes</taxon>
    </lineage>
</organism>
<sequence length="443" mass="50435">MEHSKYDAKSHTVYNNSLNENRFKELLFIFRLAGIPLNKKSVSRVNAVYKATVIVCFYITNFCLCVDTFVHRHQLEYAMKKFRVLLALQMIMWTHFSVSYRKRELQHLFRLTDSFTWEELPTRDPDTGNLTNAGYIPIIQRLSKRVIVFGLVYHGIQSAVRIVISHDMIFTTWFPIDASSSPLYETVILIQVMASFFAAGLYYGFPSLYATLVCVAGSQMEKLRAVLLHVRQTRGTSGQDTSEETDEGQAAGQNKAPSEPFRRMQQKLNNCIRHHQEIKRYMALLEDITNLPMCGLFLLILTAFCFNAFSAVTSWGDHVDEAQAVLGYITLMGATWVYCWFGDGLSQQAETVKDAAWGIDWVGAPVPFQRSVCFIIAAANKQFTLTAGKFVPVCNSTMMNVRKLAISCNNNTYKSKKNIHLSNNAHLFPLCHAKQFRSRFSLT</sequence>
<evidence type="ECO:0000256" key="8">
    <source>
        <dbReference type="ARBA" id="ARBA00023170"/>
    </source>
</evidence>
<reference evidence="13" key="1">
    <citation type="submission" date="2020-01" db="EMBL/GenBank/DDBJ databases">
        <title>Draft genome sequence of the Termite Coptotermes fromosanus.</title>
        <authorList>
            <person name="Itakura S."/>
            <person name="Yosikawa Y."/>
            <person name="Umezawa K."/>
        </authorList>
    </citation>
    <scope>NUCLEOTIDE SEQUENCE [LARGE SCALE GENOMIC DNA]</scope>
</reference>